<evidence type="ECO:0000256" key="3">
    <source>
        <dbReference type="ARBA" id="ARBA00022801"/>
    </source>
</evidence>
<dbReference type="Gene3D" id="2.60.120.380">
    <property type="match status" value="3"/>
</dbReference>
<keyword evidence="4" id="KW-0788">Thiol protease</keyword>
<dbReference type="PANTHER" id="PTHR10183">
    <property type="entry name" value="CALPAIN"/>
    <property type="match status" value="1"/>
</dbReference>
<dbReference type="GO" id="GO:0006508">
    <property type="term" value="P:proteolysis"/>
    <property type="evidence" value="ECO:0007669"/>
    <property type="project" value="UniProtKB-KW"/>
</dbReference>
<dbReference type="SMART" id="SM00230">
    <property type="entry name" value="CysPc"/>
    <property type="match status" value="1"/>
</dbReference>
<evidence type="ECO:0000256" key="1">
    <source>
        <dbReference type="ARBA" id="ARBA00007623"/>
    </source>
</evidence>
<comment type="caution">
    <text evidence="6">Lacks conserved residue(s) required for the propagation of feature annotation.</text>
</comment>
<proteinExistence type="inferred from homology"/>
<comment type="similarity">
    <text evidence="1">Belongs to the peptidase C2 family.</text>
</comment>
<dbReference type="CDD" id="cd00044">
    <property type="entry name" value="CysPc"/>
    <property type="match status" value="1"/>
</dbReference>
<keyword evidence="3" id="KW-0378">Hydrolase</keyword>
<dbReference type="GO" id="GO:0004198">
    <property type="term" value="F:calcium-dependent cysteine-type endopeptidase activity"/>
    <property type="evidence" value="ECO:0007669"/>
    <property type="project" value="InterPro"/>
</dbReference>
<evidence type="ECO:0000259" key="8">
    <source>
        <dbReference type="PROSITE" id="PS50203"/>
    </source>
</evidence>
<dbReference type="SUPFAM" id="SSF49758">
    <property type="entry name" value="Calpain large subunit, middle domain (domain III)"/>
    <property type="match status" value="3"/>
</dbReference>
<dbReference type="SUPFAM" id="SSF54001">
    <property type="entry name" value="Cysteine proteinases"/>
    <property type="match status" value="1"/>
</dbReference>
<dbReference type="Proteomes" id="UP000789595">
    <property type="component" value="Unassembled WGS sequence"/>
</dbReference>
<feature type="active site" evidence="5">
    <location>
        <position position="268"/>
    </location>
</feature>
<gene>
    <name evidence="9" type="ORF">PECAL_1P30260</name>
</gene>
<reference evidence="9" key="1">
    <citation type="submission" date="2021-11" db="EMBL/GenBank/DDBJ databases">
        <authorList>
            <consortium name="Genoscope - CEA"/>
            <person name="William W."/>
        </authorList>
    </citation>
    <scope>NUCLEOTIDE SEQUENCE</scope>
</reference>
<evidence type="ECO:0000256" key="2">
    <source>
        <dbReference type="ARBA" id="ARBA00022670"/>
    </source>
</evidence>
<evidence type="ECO:0000256" key="5">
    <source>
        <dbReference type="PIRSR" id="PIRSR622684-1"/>
    </source>
</evidence>
<feature type="active site" evidence="5">
    <location>
        <position position="288"/>
    </location>
</feature>
<feature type="domain" description="Calpain catalytic" evidence="8">
    <location>
        <begin position="24"/>
        <end position="359"/>
    </location>
</feature>
<comment type="caution">
    <text evidence="9">The sequence shown here is derived from an EMBL/GenBank/DDBJ whole genome shotgun (WGS) entry which is preliminary data.</text>
</comment>
<protein>
    <recommendedName>
        <fullName evidence="8">Calpain catalytic domain-containing protein</fullName>
    </recommendedName>
</protein>
<dbReference type="InterPro" id="IPR036213">
    <property type="entry name" value="Calpain_III_sf"/>
</dbReference>
<dbReference type="PROSITE" id="PS50203">
    <property type="entry name" value="CALPAIN_CAT"/>
    <property type="match status" value="1"/>
</dbReference>
<dbReference type="AlphaFoldDB" id="A0A8J2SDL8"/>
<dbReference type="PRINTS" id="PR00704">
    <property type="entry name" value="CALPAIN"/>
</dbReference>
<dbReference type="InterPro" id="IPR038765">
    <property type="entry name" value="Papain-like_cys_pep_sf"/>
</dbReference>
<dbReference type="InterPro" id="IPR022684">
    <property type="entry name" value="Calpain_cysteine_protease"/>
</dbReference>
<dbReference type="PANTHER" id="PTHR10183:SF379">
    <property type="entry name" value="CALPAIN-5"/>
    <property type="match status" value="1"/>
</dbReference>
<evidence type="ECO:0000256" key="4">
    <source>
        <dbReference type="ARBA" id="ARBA00022807"/>
    </source>
</evidence>
<name>A0A8J2SDL8_9STRA</name>
<evidence type="ECO:0000256" key="6">
    <source>
        <dbReference type="PROSITE-ProRule" id="PRU00239"/>
    </source>
</evidence>
<evidence type="ECO:0000313" key="10">
    <source>
        <dbReference type="Proteomes" id="UP000789595"/>
    </source>
</evidence>
<evidence type="ECO:0000313" key="9">
    <source>
        <dbReference type="EMBL" id="CAH0366529.1"/>
    </source>
</evidence>
<dbReference type="SMART" id="SM00720">
    <property type="entry name" value="calpain_III"/>
    <property type="match status" value="1"/>
</dbReference>
<keyword evidence="2" id="KW-0645">Protease</keyword>
<feature type="region of interest" description="Disordered" evidence="7">
    <location>
        <begin position="627"/>
        <end position="655"/>
    </location>
</feature>
<sequence>MAQQICEEDAVIQQLRESRTEDEQYFDVHFGGLPAALYRDEEDVPPYDSNLDEPIVWLRPGELCRDPQYFVDGAIGVSGCVVEGRNGDGWLLGAMAALWGHPEYLIENLFGSDPDDFQEWGVYTCRFYREGSWVEVCADTRMPALSGFTAAEGEEPTGPQCLYGRCVDPREQWVQLLEKAYAKVLGSYEALSKGSVTEALVDLTGGSGEEILLNEDSAKKTSTLFEECQDYLENKHVLCVTADPANNGQGGVPSPDLKQTALGLLPGHAYGVMQCIQVEDKKLVRLRNPWSGRGGTWKGPWADSSSQWEDFPEVLDECLKQASGWTREEDGIDQTDGSFFMEFSDFCSKFDTLHLCRLFDDKQYKQYKVLSSWAGKTAAGPDEGVPVSTDTGFAKLIAAKAKPRTDKDACWFNNPQFRVEVKHKSTTHISLLQGPPKSGERFELCLEVIREKKTPALPGRVWERGDVYRSTEVNQPVMREVSLSNVVLEPGYTYCVVARAATERGREAPFALRVFSPRELVLQPLDECESSYLPGSWNGAAEVDSAGGAPFHFEKDQLIPNPTFRQSPQYFLNLPEPPPDHPKATTGEVNVTLVLRRTDPTPDKAQKAQIGLCVFRGPAPEVVLGKKHKKTGPKVNALGEKPKGKPSTLKKKRRQAAQLLDGLAGPQHGWDNDLRSEDSITTAPKKIGLYPSEWHRLSSFGNETVAVLHLPTLVRSKFPHGLVITPCLSERGISGQYVLELHADCPTTLEMISASKSKTLAGEWTARHAGGSHLQPSWSTNPIYRVRFADPTARPRVRVDLTRPAEYWNSSDVVGRMMGFYIHRADGPNGTGPSLDPDHCIMHVDPNLKDVEPEPYTQSPFTPLHTVQTPQAFRLDKSEDPFLIVPATYAPGQTGPFFLSVTSDVDFTLTAAQGCSVPAEPVAAAATE</sequence>
<dbReference type="Pfam" id="PF00648">
    <property type="entry name" value="Peptidase_C2"/>
    <property type="match status" value="1"/>
</dbReference>
<dbReference type="OrthoDB" id="424753at2759"/>
<organism evidence="9 10">
    <name type="scientific">Pelagomonas calceolata</name>
    <dbReference type="NCBI Taxonomy" id="35677"/>
    <lineage>
        <taxon>Eukaryota</taxon>
        <taxon>Sar</taxon>
        <taxon>Stramenopiles</taxon>
        <taxon>Ochrophyta</taxon>
        <taxon>Pelagophyceae</taxon>
        <taxon>Pelagomonadales</taxon>
        <taxon>Pelagomonadaceae</taxon>
        <taxon>Pelagomonas</taxon>
    </lineage>
</organism>
<dbReference type="InterPro" id="IPR001300">
    <property type="entry name" value="Peptidase_C2_calpain_cat"/>
</dbReference>
<evidence type="ECO:0000256" key="7">
    <source>
        <dbReference type="SAM" id="MobiDB-lite"/>
    </source>
</evidence>
<dbReference type="InterPro" id="IPR022683">
    <property type="entry name" value="Calpain_III"/>
</dbReference>
<keyword evidence="10" id="KW-1185">Reference proteome</keyword>
<accession>A0A8J2SDL8</accession>
<dbReference type="Gene3D" id="3.90.70.10">
    <property type="entry name" value="Cysteine proteinases"/>
    <property type="match status" value="1"/>
</dbReference>
<dbReference type="EMBL" id="CAKKNE010000001">
    <property type="protein sequence ID" value="CAH0366529.1"/>
    <property type="molecule type" value="Genomic_DNA"/>
</dbReference>